<protein>
    <recommendedName>
        <fullName evidence="11">F5/8 type C domain-containing protein</fullName>
    </recommendedName>
</protein>
<accession>A0A9P0EAL2</accession>
<dbReference type="Pfam" id="PF21114">
    <property type="entry name" value="DDR1-2_DS-like"/>
    <property type="match status" value="1"/>
</dbReference>
<evidence type="ECO:0000256" key="7">
    <source>
        <dbReference type="ARBA" id="ARBA00022989"/>
    </source>
</evidence>
<evidence type="ECO:0000256" key="2">
    <source>
        <dbReference type="ARBA" id="ARBA00022475"/>
    </source>
</evidence>
<dbReference type="PROSITE" id="PS01286">
    <property type="entry name" value="FA58C_2"/>
    <property type="match status" value="1"/>
</dbReference>
<dbReference type="OrthoDB" id="6071166at2759"/>
<keyword evidence="6" id="KW-0067">ATP-binding</keyword>
<evidence type="ECO:0000256" key="4">
    <source>
        <dbReference type="ARBA" id="ARBA00022729"/>
    </source>
</evidence>
<dbReference type="Proteomes" id="UP001152798">
    <property type="component" value="Chromosome 3"/>
</dbReference>
<dbReference type="EMBL" id="OV725079">
    <property type="protein sequence ID" value="CAH1395257.1"/>
    <property type="molecule type" value="Genomic_DNA"/>
</dbReference>
<dbReference type="GO" id="GO:0005886">
    <property type="term" value="C:plasma membrane"/>
    <property type="evidence" value="ECO:0007669"/>
    <property type="project" value="UniProtKB-SubCell"/>
</dbReference>
<dbReference type="SUPFAM" id="SSF49785">
    <property type="entry name" value="Galactose-binding domain-like"/>
    <property type="match status" value="1"/>
</dbReference>
<keyword evidence="3" id="KW-0812">Transmembrane</keyword>
<evidence type="ECO:0000256" key="9">
    <source>
        <dbReference type="ARBA" id="ARBA00023157"/>
    </source>
</evidence>
<dbReference type="AlphaFoldDB" id="A0A9P0EAL2"/>
<evidence type="ECO:0000256" key="1">
    <source>
        <dbReference type="ARBA" id="ARBA00004251"/>
    </source>
</evidence>
<keyword evidence="7" id="KW-1133">Transmembrane helix</keyword>
<dbReference type="Gene3D" id="2.60.120.1190">
    <property type="match status" value="1"/>
</dbReference>
<evidence type="ECO:0000256" key="8">
    <source>
        <dbReference type="ARBA" id="ARBA00023136"/>
    </source>
</evidence>
<keyword evidence="2" id="KW-1003">Cell membrane</keyword>
<proteinExistence type="predicted"/>
<evidence type="ECO:0000256" key="5">
    <source>
        <dbReference type="ARBA" id="ARBA00022741"/>
    </source>
</evidence>
<evidence type="ECO:0000313" key="13">
    <source>
        <dbReference type="Proteomes" id="UP001152798"/>
    </source>
</evidence>
<keyword evidence="13" id="KW-1185">Reference proteome</keyword>
<evidence type="ECO:0000313" key="12">
    <source>
        <dbReference type="EMBL" id="CAH1395257.1"/>
    </source>
</evidence>
<comment type="subcellular location">
    <subcellularLocation>
        <location evidence="1">Cell membrane</location>
        <topology evidence="1">Single-pass type I membrane protein</topology>
    </subcellularLocation>
</comment>
<organism evidence="12 13">
    <name type="scientific">Nezara viridula</name>
    <name type="common">Southern green stink bug</name>
    <name type="synonym">Cimex viridulus</name>
    <dbReference type="NCBI Taxonomy" id="85310"/>
    <lineage>
        <taxon>Eukaryota</taxon>
        <taxon>Metazoa</taxon>
        <taxon>Ecdysozoa</taxon>
        <taxon>Arthropoda</taxon>
        <taxon>Hexapoda</taxon>
        <taxon>Insecta</taxon>
        <taxon>Pterygota</taxon>
        <taxon>Neoptera</taxon>
        <taxon>Paraneoptera</taxon>
        <taxon>Hemiptera</taxon>
        <taxon>Heteroptera</taxon>
        <taxon>Panheteroptera</taxon>
        <taxon>Pentatomomorpha</taxon>
        <taxon>Pentatomoidea</taxon>
        <taxon>Pentatomidae</taxon>
        <taxon>Pentatominae</taxon>
        <taxon>Nezara</taxon>
    </lineage>
</organism>
<evidence type="ECO:0000259" key="11">
    <source>
        <dbReference type="PROSITE" id="PS01286"/>
    </source>
</evidence>
<sequence length="491" mass="56230">MMDRWAGPLSTFTHFEPWPCWFSPRRIRTCYVAFPPGTQQPRLPADHPHLTPPRRRKVSPRVAVRARTLLLPLLPLSTLCLFPFRHHGLLSFPIFFAASLDGRVLVTWSTRFIRTVVDLLLLNGSYPSKKTRYRRELSPSLHANDLILQRHLQAHRTLTSLNVNVDINKDMATGQTSLVLHIAVKSKVVIEGNKNTYLGAKRDLDPPIWASKIRFYPYSFHRRTVCMRVEIYGCYWNDSWICASFITKALLYGTLICNFEAPEGPWIHSLPFEAAGVASSEEFPIRRSEVFASRAHRELFQITTDKSYMASGAATMASRDGIVSYSMPQGDKRGPAWEFFDATYDGHWDSELQRGLGQLTDGKVGPENFKMGYDYGKGAGWVGWRNDTRANQPIEIKFEFDKVREFNSVHLYCNNEFTKDIQLVDYSLFNHDPMDLVPSALSVSTGQKVRRLIELYVDWAVDQKWIIGSCRGNGSPGLARWSWGDRRGRYN</sequence>
<evidence type="ECO:0000256" key="6">
    <source>
        <dbReference type="ARBA" id="ARBA00022840"/>
    </source>
</evidence>
<keyword evidence="9" id="KW-1015">Disulfide bond</keyword>
<feature type="domain" description="F5/8 type C" evidence="11">
    <location>
        <begin position="217"/>
        <end position="234"/>
    </location>
</feature>
<reference evidence="12" key="1">
    <citation type="submission" date="2022-01" db="EMBL/GenBank/DDBJ databases">
        <authorList>
            <person name="King R."/>
        </authorList>
    </citation>
    <scope>NUCLEOTIDE SEQUENCE</scope>
</reference>
<evidence type="ECO:0000256" key="3">
    <source>
        <dbReference type="ARBA" id="ARBA00022692"/>
    </source>
</evidence>
<keyword evidence="5" id="KW-0547">Nucleotide-binding</keyword>
<dbReference type="InterPro" id="IPR008979">
    <property type="entry name" value="Galactose-bd-like_sf"/>
</dbReference>
<gene>
    <name evidence="12" type="ORF">NEZAVI_LOCUS5566</name>
</gene>
<dbReference type="InterPro" id="IPR048525">
    <property type="entry name" value="DDR1-2_DS-like"/>
</dbReference>
<keyword evidence="4" id="KW-0732">Signal</keyword>
<name>A0A9P0EAL2_NEZVI</name>
<evidence type="ECO:0000256" key="10">
    <source>
        <dbReference type="ARBA" id="ARBA00023180"/>
    </source>
</evidence>
<dbReference type="GO" id="GO:0005524">
    <property type="term" value="F:ATP binding"/>
    <property type="evidence" value="ECO:0007669"/>
    <property type="project" value="UniProtKB-KW"/>
</dbReference>
<keyword evidence="10" id="KW-0325">Glycoprotein</keyword>
<dbReference type="InterPro" id="IPR000421">
    <property type="entry name" value="FA58C"/>
</dbReference>
<keyword evidence="8" id="KW-0472">Membrane</keyword>
<dbReference type="Gene3D" id="2.60.120.260">
    <property type="entry name" value="Galactose-binding domain-like"/>
    <property type="match status" value="1"/>
</dbReference>